<evidence type="ECO:0000259" key="1">
    <source>
        <dbReference type="PROSITE" id="PS51340"/>
    </source>
</evidence>
<protein>
    <submittedName>
        <fullName evidence="2">MOSC domain-containing protein YiiM</fullName>
    </submittedName>
</protein>
<feature type="domain" description="MOSC" evidence="1">
    <location>
        <begin position="20"/>
        <end position="169"/>
    </location>
</feature>
<organism evidence="2 3">
    <name type="scientific">Motilibacter peucedani</name>
    <dbReference type="NCBI Taxonomy" id="598650"/>
    <lineage>
        <taxon>Bacteria</taxon>
        <taxon>Bacillati</taxon>
        <taxon>Actinomycetota</taxon>
        <taxon>Actinomycetes</taxon>
        <taxon>Motilibacterales</taxon>
        <taxon>Motilibacteraceae</taxon>
        <taxon>Motilibacter</taxon>
    </lineage>
</organism>
<dbReference type="GO" id="GO:0030151">
    <property type="term" value="F:molybdenum ion binding"/>
    <property type="evidence" value="ECO:0007669"/>
    <property type="project" value="InterPro"/>
</dbReference>
<dbReference type="InterPro" id="IPR005302">
    <property type="entry name" value="MoCF_Sase_C"/>
</dbReference>
<keyword evidence="3" id="KW-1185">Reference proteome</keyword>
<dbReference type="GO" id="GO:0003824">
    <property type="term" value="F:catalytic activity"/>
    <property type="evidence" value="ECO:0007669"/>
    <property type="project" value="InterPro"/>
</dbReference>
<evidence type="ECO:0000313" key="2">
    <source>
        <dbReference type="EMBL" id="RKS75226.1"/>
    </source>
</evidence>
<name>A0A420XPQ7_9ACTN</name>
<dbReference type="PROSITE" id="PS51340">
    <property type="entry name" value="MOSC"/>
    <property type="match status" value="1"/>
</dbReference>
<dbReference type="SUPFAM" id="SSF50800">
    <property type="entry name" value="PK beta-barrel domain-like"/>
    <property type="match status" value="1"/>
</dbReference>
<dbReference type="GO" id="GO:0030170">
    <property type="term" value="F:pyridoxal phosphate binding"/>
    <property type="evidence" value="ECO:0007669"/>
    <property type="project" value="InterPro"/>
</dbReference>
<dbReference type="PANTHER" id="PTHR36930">
    <property type="entry name" value="METAL-SULFUR CLUSTER BIOSYNTHESIS PROTEINS YUAD-RELATED"/>
    <property type="match status" value="1"/>
</dbReference>
<dbReference type="InParanoid" id="A0A420XPQ7"/>
<sequence>MTSSAVTAVSRDGSHRFSKLVVEAVRLVEGLGVEGDSHAGATVQHLSRVRRDPTAPNLRQVHLIAAELLEELVADGFDVGPGQLGENVTTSGVDLLGLPRGTRLRLGADAVVEVTGLRNPCVQIERFRTGLLEVVTPRRPDGSVERRAGVMSVVLAGGEVRPGDPVVVELPPEPWSPLVPV</sequence>
<proteinExistence type="predicted"/>
<evidence type="ECO:0000313" key="3">
    <source>
        <dbReference type="Proteomes" id="UP000281955"/>
    </source>
</evidence>
<comment type="caution">
    <text evidence="2">The sequence shown here is derived from an EMBL/GenBank/DDBJ whole genome shotgun (WGS) entry which is preliminary data.</text>
</comment>
<dbReference type="Pfam" id="PF03473">
    <property type="entry name" value="MOSC"/>
    <property type="match status" value="1"/>
</dbReference>
<dbReference type="Proteomes" id="UP000281955">
    <property type="component" value="Unassembled WGS sequence"/>
</dbReference>
<gene>
    <name evidence="2" type="ORF">CLV35_1685</name>
</gene>
<dbReference type="RefSeq" id="WP_121193038.1">
    <property type="nucleotide sequence ID" value="NZ_RBWV01000011.1"/>
</dbReference>
<dbReference type="OrthoDB" id="9786134at2"/>
<dbReference type="InterPro" id="IPR052716">
    <property type="entry name" value="MOSC_domain"/>
</dbReference>
<accession>A0A420XPQ7</accession>
<dbReference type="InterPro" id="IPR011037">
    <property type="entry name" value="Pyrv_Knase-like_insert_dom_sf"/>
</dbReference>
<dbReference type="Gene3D" id="2.40.33.20">
    <property type="entry name" value="PK beta-barrel domain-like"/>
    <property type="match status" value="1"/>
</dbReference>
<dbReference type="PANTHER" id="PTHR36930:SF1">
    <property type="entry name" value="MOSC DOMAIN-CONTAINING PROTEIN"/>
    <property type="match status" value="1"/>
</dbReference>
<dbReference type="EMBL" id="RBWV01000011">
    <property type="protein sequence ID" value="RKS75226.1"/>
    <property type="molecule type" value="Genomic_DNA"/>
</dbReference>
<reference evidence="2 3" key="1">
    <citation type="submission" date="2018-10" db="EMBL/GenBank/DDBJ databases">
        <title>Genomic Encyclopedia of Archaeal and Bacterial Type Strains, Phase II (KMG-II): from individual species to whole genera.</title>
        <authorList>
            <person name="Goeker M."/>
        </authorList>
    </citation>
    <scope>NUCLEOTIDE SEQUENCE [LARGE SCALE GENOMIC DNA]</scope>
    <source>
        <strain evidence="2 3">RP-AC37</strain>
    </source>
</reference>
<dbReference type="AlphaFoldDB" id="A0A420XPQ7"/>